<gene>
    <name evidence="5" type="ORF">EV684_105223</name>
</gene>
<dbReference type="PANTHER" id="PTHR30523">
    <property type="entry name" value="PHOSPHOENOLPYRUVATE CARBOXYLASE"/>
    <property type="match status" value="1"/>
</dbReference>
<dbReference type="InterPro" id="IPR018129">
    <property type="entry name" value="PEP_COase_Lys_AS"/>
</dbReference>
<dbReference type="GO" id="GO:0015977">
    <property type="term" value="P:carbon fixation"/>
    <property type="evidence" value="ECO:0007669"/>
    <property type="project" value="InterPro"/>
</dbReference>
<dbReference type="GO" id="GO:0008964">
    <property type="term" value="F:phosphoenolpyruvate carboxylase activity"/>
    <property type="evidence" value="ECO:0007669"/>
    <property type="project" value="InterPro"/>
</dbReference>
<dbReference type="AlphaFoldDB" id="A0A4R2MEE1"/>
<name>A0A4R2MEE1_RUBGE</name>
<evidence type="ECO:0000256" key="4">
    <source>
        <dbReference type="PROSITE-ProRule" id="PRU10112"/>
    </source>
</evidence>
<evidence type="ECO:0000256" key="3">
    <source>
        <dbReference type="PROSITE-ProRule" id="PRU10111"/>
    </source>
</evidence>
<dbReference type="GO" id="GO:0006099">
    <property type="term" value="P:tricarboxylic acid cycle"/>
    <property type="evidence" value="ECO:0007669"/>
    <property type="project" value="InterPro"/>
</dbReference>
<dbReference type="Pfam" id="PF00311">
    <property type="entry name" value="PEPcase"/>
    <property type="match status" value="1"/>
</dbReference>
<dbReference type="EMBL" id="SLXD01000005">
    <property type="protein sequence ID" value="TCP03057.1"/>
    <property type="molecule type" value="Genomic_DNA"/>
</dbReference>
<dbReference type="Proteomes" id="UP000295106">
    <property type="component" value="Unassembled WGS sequence"/>
</dbReference>
<feature type="active site" evidence="3">
    <location>
        <position position="132"/>
    </location>
</feature>
<keyword evidence="5" id="KW-0670">Pyruvate</keyword>
<evidence type="ECO:0000313" key="6">
    <source>
        <dbReference type="Proteomes" id="UP000295106"/>
    </source>
</evidence>
<comment type="function">
    <text evidence="1">Forms oxaloacetate, a four-carbon dicarboxylic acid source for the tricarboxylic acid cycle.</text>
</comment>
<evidence type="ECO:0000313" key="5">
    <source>
        <dbReference type="EMBL" id="TCP03057.1"/>
    </source>
</evidence>
<dbReference type="GeneID" id="99684511"/>
<organism evidence="5 6">
    <name type="scientific">Rubrivivax gelatinosus</name>
    <name type="common">Rhodocyclus gelatinosus</name>
    <name type="synonym">Rhodopseudomonas gelatinosa</name>
    <dbReference type="NCBI Taxonomy" id="28068"/>
    <lineage>
        <taxon>Bacteria</taxon>
        <taxon>Pseudomonadati</taxon>
        <taxon>Pseudomonadota</taxon>
        <taxon>Betaproteobacteria</taxon>
        <taxon>Burkholderiales</taxon>
        <taxon>Sphaerotilaceae</taxon>
        <taxon>Rubrivivax</taxon>
    </lineage>
</organism>
<dbReference type="PANTHER" id="PTHR30523:SF32">
    <property type="entry name" value="PHOSPHOENOLPYRUVATE CARBOXYLASE"/>
    <property type="match status" value="1"/>
</dbReference>
<proteinExistence type="predicted"/>
<dbReference type="PROSITE" id="PS00781">
    <property type="entry name" value="PEPCASE_1"/>
    <property type="match status" value="1"/>
</dbReference>
<dbReference type="RefSeq" id="WP_132646742.1">
    <property type="nucleotide sequence ID" value="NZ_CP181386.1"/>
</dbReference>
<protein>
    <recommendedName>
        <fullName evidence="2">Phosphoenolpyruvate carboxylase</fullName>
    </recommendedName>
</protein>
<dbReference type="InterPro" id="IPR015813">
    <property type="entry name" value="Pyrv/PenolPyrv_kinase-like_dom"/>
</dbReference>
<evidence type="ECO:0000256" key="1">
    <source>
        <dbReference type="ARBA" id="ARBA00003670"/>
    </source>
</evidence>
<dbReference type="GO" id="GO:0005829">
    <property type="term" value="C:cytosol"/>
    <property type="evidence" value="ECO:0007669"/>
    <property type="project" value="TreeGrafter"/>
</dbReference>
<comment type="caution">
    <text evidence="5">The sequence shown here is derived from an EMBL/GenBank/DDBJ whole genome shotgun (WGS) entry which is preliminary data.</text>
</comment>
<sequence length="912" mass="99129">MSLNSNLTVDPAAFAEELRYVMAGLREVLHEAGEPALAQALPWADEAAPAVPEDLPAERLVQALSIAFQLLGMVEQRAAARFRRGVECERGLAALPALWGDTLAQLRQRGVPAEAVAAALPEMRVEIVLTAHPTEAKRATVLEHHRRLDALLEQRARPGWTPPEQAAIHEQILALLMTLWCTGEIFLEKPDIASERRNILHYLRSVFPAVQPQMDLRLRQAWHDAGLDPALLAGVAALPRFVYGTWVGGDRDGHPLVTAEVTRTSFAELRAQALDLLQEQLQALVRRLSLSDRLQAPPAGLLARVEATAATLGEAGAAALKRNPNEPWRQWVNLMLARLPAGGAGYASPAGLDADLALLEDSLHAVGARRIAEQAVGPVRRALATFGFHLATLDLRQNSRFHDLALGQLLAAAGFAEHQVVDWDEAQRRRLLDAELASPRPFTRARSGAGLGAEADAVLDCYRVLDEEFRAHGPAGIGSLIVSMTRSAADLLVLHLFAREVGLLVDTPEGPACPIPVVPLFETIDDLQRSPAILAELLDHPLTRRSLALQQRLGGEPQPVQQVMVGYSDSNKDGGLLASFWALYRAQAAMSEAGRRRGVRIRFFHGRGGTISRGAGPTHRFLKALPAGALGGDLRLTEQGEVIAQKYANGVTAAYHQELLLAGTARTLLLDRHAPPGPHPLEATMDRLAAWSRESYLALVGAEGFLAFFRQATPVDALEESRIGSRPSRRSGQATLADLRAIPWVFSWNQSRFLLPGWFGVGSALERLLAEDPAAFAALERELVAWAPLHYVLSNAATSLATTDREVMGWYAALVDDAALRESMMATILDEHERTGRLLERLYGAPLAQRRPNIHAMVQVRAEGLRVLHRQQLALLRRWRAARGRDVAEAAALAPQLLLTVNAIAGGLGSTG</sequence>
<feature type="active site" evidence="4">
    <location>
        <position position="572"/>
    </location>
</feature>
<dbReference type="InterPro" id="IPR033129">
    <property type="entry name" value="PEPCASE_His_AS"/>
</dbReference>
<dbReference type="SUPFAM" id="SSF51621">
    <property type="entry name" value="Phosphoenolpyruvate/pyruvate domain"/>
    <property type="match status" value="1"/>
</dbReference>
<accession>A0A4R2MEE1</accession>
<evidence type="ECO:0000256" key="2">
    <source>
        <dbReference type="ARBA" id="ARBA00022419"/>
    </source>
</evidence>
<dbReference type="PRINTS" id="PR00150">
    <property type="entry name" value="PEPCARBXLASE"/>
</dbReference>
<dbReference type="OrthoDB" id="9768133at2"/>
<reference evidence="5 6" key="1">
    <citation type="submission" date="2019-03" db="EMBL/GenBank/DDBJ databases">
        <title>Genomic Encyclopedia of Type Strains, Phase IV (KMG-IV): sequencing the most valuable type-strain genomes for metagenomic binning, comparative biology and taxonomic classification.</title>
        <authorList>
            <person name="Goeker M."/>
        </authorList>
    </citation>
    <scope>NUCLEOTIDE SEQUENCE [LARGE SCALE GENOMIC DNA]</scope>
    <source>
        <strain evidence="5 6">DSM 1709</strain>
    </source>
</reference>
<dbReference type="PROSITE" id="PS00393">
    <property type="entry name" value="PEPCASE_2"/>
    <property type="match status" value="1"/>
</dbReference>
<dbReference type="InterPro" id="IPR021135">
    <property type="entry name" value="PEP_COase"/>
</dbReference>